<dbReference type="InterPro" id="IPR001387">
    <property type="entry name" value="Cro/C1-type_HTH"/>
</dbReference>
<feature type="domain" description="HTH cro/C1-type" evidence="1">
    <location>
        <begin position="40"/>
        <end position="112"/>
    </location>
</feature>
<dbReference type="Gene3D" id="1.10.260.40">
    <property type="entry name" value="lambda repressor-like DNA-binding domains"/>
    <property type="match status" value="1"/>
</dbReference>
<organism evidence="2 3">
    <name type="scientific">Paenibacillus uliginis N3/975</name>
    <dbReference type="NCBI Taxonomy" id="1313296"/>
    <lineage>
        <taxon>Bacteria</taxon>
        <taxon>Bacillati</taxon>
        <taxon>Bacillota</taxon>
        <taxon>Bacilli</taxon>
        <taxon>Bacillales</taxon>
        <taxon>Paenibacillaceae</taxon>
        <taxon>Paenibacillus</taxon>
    </lineage>
</organism>
<evidence type="ECO:0000313" key="2">
    <source>
        <dbReference type="EMBL" id="SMF91886.1"/>
    </source>
</evidence>
<dbReference type="Pfam" id="PF13560">
    <property type="entry name" value="HTH_31"/>
    <property type="match status" value="1"/>
</dbReference>
<dbReference type="AlphaFoldDB" id="A0A1X7HRZ9"/>
<evidence type="ECO:0000259" key="1">
    <source>
        <dbReference type="SMART" id="SM00530"/>
    </source>
</evidence>
<dbReference type="SMART" id="SM00530">
    <property type="entry name" value="HTH_XRE"/>
    <property type="match status" value="1"/>
</dbReference>
<gene>
    <name evidence="2" type="ORF">SAMN05661091_5608</name>
</gene>
<dbReference type="GO" id="GO:0003677">
    <property type="term" value="F:DNA binding"/>
    <property type="evidence" value="ECO:0007669"/>
    <property type="project" value="InterPro"/>
</dbReference>
<dbReference type="STRING" id="1313296.SAMN05661091_5608"/>
<dbReference type="Proteomes" id="UP000192940">
    <property type="component" value="Chromosome I"/>
</dbReference>
<dbReference type="CDD" id="cd00093">
    <property type="entry name" value="HTH_XRE"/>
    <property type="match status" value="1"/>
</dbReference>
<dbReference type="EMBL" id="LT840184">
    <property type="protein sequence ID" value="SMF91886.1"/>
    <property type="molecule type" value="Genomic_DNA"/>
</dbReference>
<dbReference type="InterPro" id="IPR010982">
    <property type="entry name" value="Lambda_DNA-bd_dom_sf"/>
</dbReference>
<dbReference type="Pfam" id="PF17765">
    <property type="entry name" value="MLTR_LBD"/>
    <property type="match status" value="1"/>
</dbReference>
<reference evidence="2 3" key="1">
    <citation type="submission" date="2017-04" db="EMBL/GenBank/DDBJ databases">
        <authorList>
            <person name="Afonso C.L."/>
            <person name="Miller P.J."/>
            <person name="Scott M.A."/>
            <person name="Spackman E."/>
            <person name="Goraichik I."/>
            <person name="Dimitrov K.M."/>
            <person name="Suarez D.L."/>
            <person name="Swayne D.E."/>
        </authorList>
    </citation>
    <scope>NUCLEOTIDE SEQUENCE [LARGE SCALE GENOMIC DNA]</scope>
    <source>
        <strain evidence="2 3">N3/975</strain>
    </source>
</reference>
<accession>A0A1X7HRZ9</accession>
<name>A0A1X7HRZ9_9BACL</name>
<evidence type="ECO:0000313" key="3">
    <source>
        <dbReference type="Proteomes" id="UP000192940"/>
    </source>
</evidence>
<keyword evidence="3" id="KW-1185">Reference proteome</keyword>
<dbReference type="InterPro" id="IPR041413">
    <property type="entry name" value="MLTR_LBD"/>
</dbReference>
<dbReference type="PANTHER" id="PTHR35010">
    <property type="entry name" value="BLL4672 PROTEIN-RELATED"/>
    <property type="match status" value="1"/>
</dbReference>
<sequence length="307" mass="35496">MYVILLQDIVYPSIITAILKRYERKGTMNSQARLQALSAFLKSQRAKISPESAGLPVGTRRRTPGLRREEVAQLAGVSTTWYTWLEQGRDIQVSSSVLDCVANALKLTADERKYLFSLAFETGTSTYPLKQEAAHISPSLHKIIKELHCCPAIISDRMCNIVGWNNAAAHVFLDFERIPLEERNMIRLLFTRREFKRLAVNWDQFASGFLAMFRSYYGQYVEDKWYESFLEEMKRDHPGFTRMWEQSQVSYAPEVHLEFRHAKAGKMLFELTSLHVYGNDDLRCSIYTPAPDTNTEAKMRQLMEEKS</sequence>
<protein>
    <submittedName>
        <fullName evidence="2">Helix-turn-helix domain-containing protein</fullName>
    </submittedName>
</protein>
<dbReference type="SUPFAM" id="SSF47413">
    <property type="entry name" value="lambda repressor-like DNA-binding domains"/>
    <property type="match status" value="1"/>
</dbReference>
<dbReference type="Gene3D" id="3.30.450.180">
    <property type="match status" value="1"/>
</dbReference>
<proteinExistence type="predicted"/>